<feature type="domain" description="NTF2" evidence="22">
    <location>
        <begin position="11"/>
        <end position="131"/>
    </location>
</feature>
<dbReference type="InterPro" id="IPR047187">
    <property type="entry name" value="SF1_C_Upf1"/>
</dbReference>
<evidence type="ECO:0000256" key="11">
    <source>
        <dbReference type="ARBA" id="ARBA00022806"/>
    </source>
</evidence>
<name>A0A0B7NIX6_9FUNG</name>
<dbReference type="GO" id="GO:0071932">
    <property type="term" value="P:replication fork reversal"/>
    <property type="evidence" value="ECO:0007669"/>
    <property type="project" value="TreeGrafter"/>
</dbReference>
<comment type="catalytic activity">
    <reaction evidence="19 20">
        <text>ATP + H2O = ADP + phosphate + H(+)</text>
        <dbReference type="Rhea" id="RHEA:13065"/>
        <dbReference type="ChEBI" id="CHEBI:15377"/>
        <dbReference type="ChEBI" id="CHEBI:15378"/>
        <dbReference type="ChEBI" id="CHEBI:30616"/>
        <dbReference type="ChEBI" id="CHEBI:43474"/>
        <dbReference type="ChEBI" id="CHEBI:456216"/>
        <dbReference type="EC" id="3.6.4.12"/>
    </reaction>
</comment>
<dbReference type="GO" id="GO:0051539">
    <property type="term" value="F:4 iron, 4 sulfur cluster binding"/>
    <property type="evidence" value="ECO:0007669"/>
    <property type="project" value="UniProtKB-UniRule"/>
</dbReference>
<dbReference type="GO" id="GO:0017108">
    <property type="term" value="F:5'-flap endonuclease activity"/>
    <property type="evidence" value="ECO:0007669"/>
    <property type="project" value="UniProtKB-UniRule"/>
</dbReference>
<evidence type="ECO:0000256" key="3">
    <source>
        <dbReference type="ARBA" id="ARBA00022485"/>
    </source>
</evidence>
<dbReference type="PANTHER" id="PTHR10887:SF433">
    <property type="entry name" value="DNA REPLICATION ATP-DEPENDENT HELICASE_NUCLEASE DNA2"/>
    <property type="match status" value="1"/>
</dbReference>
<evidence type="ECO:0000256" key="1">
    <source>
        <dbReference type="ARBA" id="ARBA00001966"/>
    </source>
</evidence>
<keyword evidence="11 20" id="KW-0347">Helicase</keyword>
<evidence type="ECO:0000256" key="18">
    <source>
        <dbReference type="ARBA" id="ARBA00023268"/>
    </source>
</evidence>
<dbReference type="InterPro" id="IPR018222">
    <property type="entry name" value="Nuclear_transport_factor_2_euk"/>
</dbReference>
<dbReference type="CDD" id="cd18808">
    <property type="entry name" value="SF1_C_Upf1"/>
    <property type="match status" value="1"/>
</dbReference>
<evidence type="ECO:0000256" key="9">
    <source>
        <dbReference type="ARBA" id="ARBA00022763"/>
    </source>
</evidence>
<feature type="compositionally biased region" description="Polar residues" evidence="21">
    <location>
        <begin position="1266"/>
        <end position="1277"/>
    </location>
</feature>
<evidence type="ECO:0000256" key="10">
    <source>
        <dbReference type="ARBA" id="ARBA00022801"/>
    </source>
</evidence>
<dbReference type="SUPFAM" id="SSF52540">
    <property type="entry name" value="P-loop containing nucleoside triphosphate hydrolases"/>
    <property type="match status" value="1"/>
</dbReference>
<keyword evidence="3 20" id="KW-0004">4Fe-4S</keyword>
<dbReference type="EC" id="3.6.4.12" evidence="20"/>
<keyword evidence="18 20" id="KW-0511">Multifunctional enzyme</keyword>
<keyword evidence="13 20" id="KW-0408">Iron</keyword>
<dbReference type="PANTHER" id="PTHR10887">
    <property type="entry name" value="DNA2/NAM7 HELICASE FAMILY"/>
    <property type="match status" value="1"/>
</dbReference>
<keyword evidence="14 20" id="KW-0411">Iron-sulfur</keyword>
<dbReference type="Pfam" id="PF08696">
    <property type="entry name" value="Dna2"/>
    <property type="match status" value="1"/>
</dbReference>
<dbReference type="Gene3D" id="3.90.320.10">
    <property type="match status" value="1"/>
</dbReference>
<dbReference type="InterPro" id="IPR011604">
    <property type="entry name" value="PDDEXK-like_dom_sf"/>
</dbReference>
<organism evidence="23 24">
    <name type="scientific">Parasitella parasitica</name>
    <dbReference type="NCBI Taxonomy" id="35722"/>
    <lineage>
        <taxon>Eukaryota</taxon>
        <taxon>Fungi</taxon>
        <taxon>Fungi incertae sedis</taxon>
        <taxon>Mucoromycota</taxon>
        <taxon>Mucoromycotina</taxon>
        <taxon>Mucoromycetes</taxon>
        <taxon>Mucorales</taxon>
        <taxon>Mucorineae</taxon>
        <taxon>Mucoraceae</taxon>
        <taxon>Parasitella</taxon>
    </lineage>
</organism>
<dbReference type="CDD" id="cd18041">
    <property type="entry name" value="DEXXQc_DNA2"/>
    <property type="match status" value="1"/>
</dbReference>
<keyword evidence="9 20" id="KW-0227">DNA damage</keyword>
<evidence type="ECO:0000256" key="17">
    <source>
        <dbReference type="ARBA" id="ARBA00023242"/>
    </source>
</evidence>
<dbReference type="InterPro" id="IPR014808">
    <property type="entry name" value="DNA_replication_fac_Dna2_N"/>
</dbReference>
<evidence type="ECO:0000256" key="21">
    <source>
        <dbReference type="SAM" id="MobiDB-lite"/>
    </source>
</evidence>
<dbReference type="InterPro" id="IPR032710">
    <property type="entry name" value="NTF2-like_dom_sf"/>
</dbReference>
<dbReference type="GO" id="GO:0017116">
    <property type="term" value="F:single-stranded DNA helicase activity"/>
    <property type="evidence" value="ECO:0007669"/>
    <property type="project" value="UniProtKB-UniRule"/>
</dbReference>
<comment type="subcellular location">
    <subcellularLocation>
        <location evidence="20">Nucleus</location>
    </subcellularLocation>
    <subcellularLocation>
        <location evidence="20">Chromosome</location>
    </subcellularLocation>
</comment>
<evidence type="ECO:0000256" key="13">
    <source>
        <dbReference type="ARBA" id="ARBA00023004"/>
    </source>
</evidence>
<dbReference type="GO" id="GO:0003677">
    <property type="term" value="F:DNA binding"/>
    <property type="evidence" value="ECO:0007669"/>
    <property type="project" value="UniProtKB-UniRule"/>
</dbReference>
<keyword evidence="10 20" id="KW-0378">Hydrolase</keyword>
<dbReference type="GO" id="GO:0046872">
    <property type="term" value="F:metal ion binding"/>
    <property type="evidence" value="ECO:0007669"/>
    <property type="project" value="UniProtKB-UniRule"/>
</dbReference>
<keyword evidence="6 20" id="KW-0479">Metal-binding</keyword>
<dbReference type="Pfam" id="PF02136">
    <property type="entry name" value="NTF2"/>
    <property type="match status" value="1"/>
</dbReference>
<evidence type="ECO:0000256" key="5">
    <source>
        <dbReference type="ARBA" id="ARBA00022722"/>
    </source>
</evidence>
<gene>
    <name evidence="23" type="primary">PARPA_12825.1 scaffold 45468</name>
</gene>
<dbReference type="Gene3D" id="3.40.50.300">
    <property type="entry name" value="P-loop containing nucleotide triphosphate hydrolases"/>
    <property type="match status" value="3"/>
</dbReference>
<evidence type="ECO:0000256" key="15">
    <source>
        <dbReference type="ARBA" id="ARBA00023125"/>
    </source>
</evidence>
<comment type="cofactor">
    <cofactor evidence="1">
        <name>[4Fe-4S] cluster</name>
        <dbReference type="ChEBI" id="CHEBI:49883"/>
    </cofactor>
</comment>
<dbReference type="PROSITE" id="PS50177">
    <property type="entry name" value="NTF2_DOMAIN"/>
    <property type="match status" value="1"/>
</dbReference>
<dbReference type="InterPro" id="IPR026851">
    <property type="entry name" value="Dna2/JHS1_DEXXQ-box"/>
</dbReference>
<dbReference type="GO" id="GO:0005737">
    <property type="term" value="C:cytoplasm"/>
    <property type="evidence" value="ECO:0007669"/>
    <property type="project" value="TreeGrafter"/>
</dbReference>
<keyword evidence="4 20" id="KW-0235">DNA replication</keyword>
<evidence type="ECO:0000256" key="20">
    <source>
        <dbReference type="RuleBase" id="RU367041"/>
    </source>
</evidence>
<proteinExistence type="inferred from homology"/>
<sequence>MDVIVGVAEKSTEQFIQFFYPNYDTQRQNLGNLYRDNSAILWNGNAFSGAQQYSEFLGRLPMSHHEIDVYDCHPLPATINAQGSCGILINTTGTVKYGDDPSKRTFSQTFILMPDEKQAGNYYVQSDNFRSKLLTSDRSALSVSVQKRQKIDHMQEQVTAPVATNKQNNDSDDDDMFGDDITLDELDLTAIVMASKQPDTTTSSDMFDDLDMEELNELIKAEEAGPSQPGTELVCSAPSREKRRKFIRYLVASMAKQTYTLNENRFNEKVLVLIQEDENRAITARLRQDWEQTRVVVGDVVHIPYTTNLKEIIIDNQKNFIVVHPDRLISCTAVADSYSCLRKSVLQLKIRGVSEYTEALVHGNIIHTVLQNALQTNNFSIKSIERQIKYVVSRSLEELYAMDQDEETAINILMGYVNHIHEFGTKFVNKYPRPDARVNKNMGANPEIEMGCTSVSICKVLDIEEHLWSPTFGLKGMVDASVQLKLSPTNKVLTVPFELKTGKASRFITNRAQTLLYTLLMSDRYDVDIGAGILYYSKVNSLYLVPSSRNDLRSLIMARNYLAIACNSTSLPPMIKNSHSCQYCYINDTCMIYHKAVENGNGQTSGLHKLFDDKTDHMTESTSSFFKHWWELLDQEETDIDYIRKDIWSQPAEIREMSGRCLANMSLNLADSNIDPETAMWKYCFVRAVDQASRPLLCNMSVGDPIVVSSMQGHINLAMGFVSSLSSIEIVLSLNEPLRNPPQPCDTSFDALNNQTFNSFVGFKQDAKRYYSLLDMQYRIDKDEMSTGMSMLRNNLVMLTAKSPSTRIERLRELIIDLKKPNYQIAVPHIPPTPNMNPDQRKALKRVIQAEDYSLILGMPGTGKTTTTAEIIHYLVGQNKTVLVAAYTHTALDNVLIKVREHGVDVLRLGNLDKVMPAMQDCVPSSNSKITTVEEMKRFYDAKKVVGVTCLGIGHVLLQKREFDYCIIDEASQITLPTCIGPLRYAKRFVLVGDVYQLPPIVRNKEATEAGLDKSLFAILAEARPESISYLEHQYRMNRDIMQVSNALIYDGKLKCGNYQVASRVLNIPQLEAGLRSMHTPSSECSSFTKDSSCWLKSVLDPARSVVFVDTDQLACKESRPLGSFLQNEGEAQLVFQVTEALVQSGIDEKDMAVVSVYRSQLRIISQLLKSRQTIEIATIDKYQGRDKDCILVSLVRSNNQGNAGDLLRDWRRLNVAITRAKSKLILFGSVATLKASALYGHLIESFEEKGWVCKLPENADLLHSQQQNENAMSSAAQPPREEKKTPKTFLPTHVILKKNEILKDLYNSALQ</sequence>
<protein>
    <recommendedName>
        <fullName evidence="20">DNA replication ATP-dependent helicase/nuclease</fullName>
        <ecNumber evidence="20">3.1.-.-</ecNumber>
        <ecNumber evidence="20">3.6.4.12</ecNumber>
    </recommendedName>
</protein>
<evidence type="ECO:0000256" key="7">
    <source>
        <dbReference type="ARBA" id="ARBA00022741"/>
    </source>
</evidence>
<keyword evidence="8" id="KW-0255">Endonuclease</keyword>
<evidence type="ECO:0000259" key="22">
    <source>
        <dbReference type="PROSITE" id="PS50177"/>
    </source>
</evidence>
<evidence type="ECO:0000256" key="8">
    <source>
        <dbReference type="ARBA" id="ARBA00022759"/>
    </source>
</evidence>
<dbReference type="InterPro" id="IPR002075">
    <property type="entry name" value="NTF2_dom"/>
</dbReference>
<dbReference type="SUPFAM" id="SSF54427">
    <property type="entry name" value="NTF2-like"/>
    <property type="match status" value="1"/>
</dbReference>
<dbReference type="CDD" id="cd00780">
    <property type="entry name" value="NTF2"/>
    <property type="match status" value="1"/>
</dbReference>
<accession>A0A0B7NIX6</accession>
<evidence type="ECO:0000256" key="14">
    <source>
        <dbReference type="ARBA" id="ARBA00023014"/>
    </source>
</evidence>
<comment type="function">
    <text evidence="20">Key enzyme involved in DNA replication and DNA repair. Involved in Okazaki fragments processing by cleaving long flaps that escape FEN1: flaps that are longer than 27 nucleotides are coated by replication protein A complex (RPA), leading to recruit DNA2 which cleaves the flap until it is too short to bind RPA and becomes a substrate for FEN1. Also involved in 5'-end resection of DNA during double-strand break (DSB) repair by mediating the cleavage of 5'-ssDNA.</text>
</comment>
<dbReference type="InterPro" id="IPR027417">
    <property type="entry name" value="P-loop_NTPase"/>
</dbReference>
<dbReference type="OrthoDB" id="6513042at2759"/>
<dbReference type="GO" id="GO:0005694">
    <property type="term" value="C:chromosome"/>
    <property type="evidence" value="ECO:0007669"/>
    <property type="project" value="UniProtKB-SubCell"/>
</dbReference>
<evidence type="ECO:0000313" key="24">
    <source>
        <dbReference type="Proteomes" id="UP000054107"/>
    </source>
</evidence>
<evidence type="ECO:0000256" key="2">
    <source>
        <dbReference type="ARBA" id="ARBA00007913"/>
    </source>
</evidence>
<comment type="similarity">
    <text evidence="2 20">Belongs to the DNA2/NAM7 helicase family.</text>
</comment>
<feature type="region of interest" description="Disordered" evidence="21">
    <location>
        <begin position="1266"/>
        <end position="1290"/>
    </location>
</feature>
<keyword evidence="12 20" id="KW-0067">ATP-binding</keyword>
<dbReference type="Proteomes" id="UP000054107">
    <property type="component" value="Unassembled WGS sequence"/>
</dbReference>
<dbReference type="GO" id="GO:0016887">
    <property type="term" value="F:ATP hydrolysis activity"/>
    <property type="evidence" value="ECO:0007669"/>
    <property type="project" value="RHEA"/>
</dbReference>
<dbReference type="FunFam" id="3.40.50.300:FF:001170">
    <property type="entry name" value="DNA replication helicase Dna2"/>
    <property type="match status" value="1"/>
</dbReference>
<dbReference type="GO" id="GO:0006281">
    <property type="term" value="P:DNA repair"/>
    <property type="evidence" value="ECO:0007669"/>
    <property type="project" value="UniProtKB-KW"/>
</dbReference>
<dbReference type="STRING" id="35722.A0A0B7NIX6"/>
<evidence type="ECO:0000256" key="12">
    <source>
        <dbReference type="ARBA" id="ARBA00022840"/>
    </source>
</evidence>
<keyword evidence="5 20" id="KW-0540">Nuclease</keyword>
<keyword evidence="20" id="KW-0158">Chromosome</keyword>
<reference evidence="23 24" key="1">
    <citation type="submission" date="2014-09" db="EMBL/GenBank/DDBJ databases">
        <authorList>
            <person name="Ellenberger Sabrina"/>
        </authorList>
    </citation>
    <scope>NUCLEOTIDE SEQUENCE [LARGE SCALE GENOMIC DNA]</scope>
    <source>
        <strain evidence="23 24">CBS 412.66</strain>
    </source>
</reference>
<dbReference type="Pfam" id="PF13086">
    <property type="entry name" value="AAA_11"/>
    <property type="match status" value="2"/>
</dbReference>
<dbReference type="InterPro" id="IPR041677">
    <property type="entry name" value="DNA2/NAM7_AAA_11"/>
</dbReference>
<keyword evidence="15 20" id="KW-0238">DNA-binding</keyword>
<dbReference type="EMBL" id="LN733835">
    <property type="protein sequence ID" value="CEP18521.1"/>
    <property type="molecule type" value="Genomic_DNA"/>
</dbReference>
<evidence type="ECO:0000256" key="4">
    <source>
        <dbReference type="ARBA" id="ARBA00022705"/>
    </source>
</evidence>
<dbReference type="Gene3D" id="3.10.450.50">
    <property type="match status" value="1"/>
</dbReference>
<dbReference type="InterPro" id="IPR045055">
    <property type="entry name" value="DNA2/NAM7-like"/>
</dbReference>
<dbReference type="FunFam" id="3.40.50.300:FF:000789">
    <property type="entry name" value="DNA replication ATP-dependent helicase/nuclease DNA2"/>
    <property type="match status" value="1"/>
</dbReference>
<dbReference type="GO" id="GO:0005524">
    <property type="term" value="F:ATP binding"/>
    <property type="evidence" value="ECO:0007669"/>
    <property type="project" value="UniProtKB-UniRule"/>
</dbReference>
<dbReference type="GO" id="GO:0033567">
    <property type="term" value="P:DNA replication, Okazaki fragment processing"/>
    <property type="evidence" value="ECO:0007669"/>
    <property type="project" value="UniProtKB-UniRule"/>
</dbReference>
<evidence type="ECO:0000256" key="19">
    <source>
        <dbReference type="ARBA" id="ARBA00047995"/>
    </source>
</evidence>
<keyword evidence="7 20" id="KW-0547">Nucleotide-binding</keyword>
<dbReference type="EC" id="3.1.-.-" evidence="20"/>
<dbReference type="InterPro" id="IPR041679">
    <property type="entry name" value="DNA2/NAM7-like_C"/>
</dbReference>
<evidence type="ECO:0000313" key="23">
    <source>
        <dbReference type="EMBL" id="CEP18521.1"/>
    </source>
</evidence>
<evidence type="ECO:0000256" key="16">
    <source>
        <dbReference type="ARBA" id="ARBA00023204"/>
    </source>
</evidence>
<dbReference type="CDD" id="cd22318">
    <property type="entry name" value="DNA2_N-like"/>
    <property type="match status" value="1"/>
</dbReference>
<keyword evidence="16 20" id="KW-0234">DNA repair</keyword>
<dbReference type="GO" id="GO:0005634">
    <property type="term" value="C:nucleus"/>
    <property type="evidence" value="ECO:0007669"/>
    <property type="project" value="UniProtKB-SubCell"/>
</dbReference>
<keyword evidence="17 20" id="KW-0539">Nucleus</keyword>
<dbReference type="Pfam" id="PF13087">
    <property type="entry name" value="AAA_12"/>
    <property type="match status" value="1"/>
</dbReference>
<keyword evidence="24" id="KW-1185">Reference proteome</keyword>
<evidence type="ECO:0000256" key="6">
    <source>
        <dbReference type="ARBA" id="ARBA00022723"/>
    </source>
</evidence>